<keyword evidence="3" id="KW-0804">Transcription</keyword>
<gene>
    <name evidence="5" type="ORF">SPPYR_0636</name>
</gene>
<dbReference type="PANTHER" id="PTHR44688">
    <property type="entry name" value="DNA-BINDING TRANSCRIPTIONAL ACTIVATOR DEVR_DOSR"/>
    <property type="match status" value="1"/>
</dbReference>
<keyword evidence="2" id="KW-0238">DNA-binding</keyword>
<dbReference type="Gene3D" id="1.10.10.10">
    <property type="entry name" value="Winged helix-like DNA-binding domain superfamily/Winged helix DNA-binding domain"/>
    <property type="match status" value="1"/>
</dbReference>
<keyword evidence="1" id="KW-0805">Transcription regulation</keyword>
<dbReference type="KEGG" id="sphu:SPPYR_0636"/>
<evidence type="ECO:0000259" key="4">
    <source>
        <dbReference type="PROSITE" id="PS00622"/>
    </source>
</evidence>
<sequence>MEPASARRESRGDGDITDLVLSIGTPGFAEEMLYLLERDIDLASCAVLVFRDKGFVPLVSASNAPIGRGHVRPVTVDTGLTLHIDPSVAYSAPPGSQGYRQILLRSAEDRGDIALGLEATRSFDRDGVAAVASRAKLLLTLSWKHADTLIRQERMAHAITDLDEIDHHIAAAPEQLSPREAQVCARILYGQTTTGIALELGIGNESVMTYRKRAYRRLQIASHRELLCWYLTLRARETLGSPRRQDAASTRLAS</sequence>
<dbReference type="InterPro" id="IPR000792">
    <property type="entry name" value="Tscrpt_reg_LuxR_C"/>
</dbReference>
<evidence type="ECO:0000256" key="3">
    <source>
        <dbReference type="ARBA" id="ARBA00023163"/>
    </source>
</evidence>
<reference evidence="5" key="1">
    <citation type="submission" date="2016-03" db="EMBL/GenBank/DDBJ databases">
        <authorList>
            <person name="Ploux O."/>
        </authorList>
    </citation>
    <scope>NUCLEOTIDE SEQUENCE</scope>
    <source>
        <strain evidence="5">UC10</strain>
    </source>
</reference>
<organism evidence="5">
    <name type="scientific">uncultured Sphingopyxis sp</name>
    <dbReference type="NCBI Taxonomy" id="310581"/>
    <lineage>
        <taxon>Bacteria</taxon>
        <taxon>Pseudomonadati</taxon>
        <taxon>Pseudomonadota</taxon>
        <taxon>Alphaproteobacteria</taxon>
        <taxon>Sphingomonadales</taxon>
        <taxon>Sphingomonadaceae</taxon>
        <taxon>Sphingopyxis</taxon>
        <taxon>environmental samples</taxon>
    </lineage>
</organism>
<accession>A0A1Y5PSS3</accession>
<evidence type="ECO:0000256" key="2">
    <source>
        <dbReference type="ARBA" id="ARBA00023125"/>
    </source>
</evidence>
<protein>
    <recommendedName>
        <fullName evidence="4">HTH luxR-type domain-containing protein</fullName>
    </recommendedName>
</protein>
<dbReference type="PANTHER" id="PTHR44688:SF16">
    <property type="entry name" value="DNA-BINDING TRANSCRIPTIONAL ACTIVATOR DEVR_DOSR"/>
    <property type="match status" value="1"/>
</dbReference>
<dbReference type="InterPro" id="IPR036388">
    <property type="entry name" value="WH-like_DNA-bd_sf"/>
</dbReference>
<evidence type="ECO:0000256" key="1">
    <source>
        <dbReference type="ARBA" id="ARBA00023015"/>
    </source>
</evidence>
<dbReference type="GO" id="GO:0006355">
    <property type="term" value="P:regulation of DNA-templated transcription"/>
    <property type="evidence" value="ECO:0007669"/>
    <property type="project" value="InterPro"/>
</dbReference>
<dbReference type="Pfam" id="PF00196">
    <property type="entry name" value="GerE"/>
    <property type="match status" value="1"/>
</dbReference>
<dbReference type="SUPFAM" id="SSF46894">
    <property type="entry name" value="C-terminal effector domain of the bipartite response regulators"/>
    <property type="match status" value="1"/>
</dbReference>
<dbReference type="EMBL" id="LT598653">
    <property type="protein sequence ID" value="SBV31756.1"/>
    <property type="molecule type" value="Genomic_DNA"/>
</dbReference>
<evidence type="ECO:0000313" key="5">
    <source>
        <dbReference type="EMBL" id="SBV31756.1"/>
    </source>
</evidence>
<dbReference type="RefSeq" id="WP_295323606.1">
    <property type="nucleotide sequence ID" value="NZ_LT598653.1"/>
</dbReference>
<dbReference type="SMART" id="SM00421">
    <property type="entry name" value="HTH_LUXR"/>
    <property type="match status" value="1"/>
</dbReference>
<dbReference type="InterPro" id="IPR016032">
    <property type="entry name" value="Sig_transdc_resp-reg_C-effctor"/>
</dbReference>
<dbReference type="PROSITE" id="PS00622">
    <property type="entry name" value="HTH_LUXR_1"/>
    <property type="match status" value="1"/>
</dbReference>
<feature type="domain" description="HTH luxR-type" evidence="4">
    <location>
        <begin position="190"/>
        <end position="217"/>
    </location>
</feature>
<proteinExistence type="predicted"/>
<dbReference type="GO" id="GO:0003677">
    <property type="term" value="F:DNA binding"/>
    <property type="evidence" value="ECO:0007669"/>
    <property type="project" value="UniProtKB-KW"/>
</dbReference>
<name>A0A1Y5PSS3_9SPHN</name>
<dbReference type="AlphaFoldDB" id="A0A1Y5PSS3"/>